<dbReference type="PROSITE" id="PS51362">
    <property type="entry name" value="TGF_BETA_2"/>
    <property type="match status" value="1"/>
</dbReference>
<keyword evidence="5" id="KW-1015">Disulfide bond</keyword>
<evidence type="ECO:0000256" key="5">
    <source>
        <dbReference type="ARBA" id="ARBA00023157"/>
    </source>
</evidence>
<reference evidence="9 10" key="1">
    <citation type="submission" date="2024-02" db="EMBL/GenBank/DDBJ databases">
        <title>A chromosome-level genome assembly of Drosophila madeirensis, a fruit fly species endemic to Madeira island.</title>
        <authorList>
            <person name="Tomihara K."/>
            <person name="Llopart A."/>
            <person name="Yamamoto D."/>
        </authorList>
    </citation>
    <scope>NUCLEOTIDE SEQUENCE [LARGE SCALE GENOMIC DNA]</scope>
    <source>
        <strain evidence="9 10">RF1</strain>
    </source>
</reference>
<dbReference type="GO" id="GO:0008083">
    <property type="term" value="F:growth factor activity"/>
    <property type="evidence" value="ECO:0007669"/>
    <property type="project" value="UniProtKB-KW"/>
</dbReference>
<feature type="compositionally biased region" description="Basic and acidic residues" evidence="7">
    <location>
        <begin position="644"/>
        <end position="653"/>
    </location>
</feature>
<dbReference type="InterPro" id="IPR029034">
    <property type="entry name" value="Cystine-knot_cytokine"/>
</dbReference>
<keyword evidence="4 6" id="KW-0339">Growth factor</keyword>
<dbReference type="InterPro" id="IPR017948">
    <property type="entry name" value="TGFb_CS"/>
</dbReference>
<dbReference type="InterPro" id="IPR001839">
    <property type="entry name" value="TGF-b_C"/>
</dbReference>
<organism evidence="9 10">
    <name type="scientific">Drosophila madeirensis</name>
    <name type="common">Fruit fly</name>
    <dbReference type="NCBI Taxonomy" id="30013"/>
    <lineage>
        <taxon>Eukaryota</taxon>
        <taxon>Metazoa</taxon>
        <taxon>Ecdysozoa</taxon>
        <taxon>Arthropoda</taxon>
        <taxon>Hexapoda</taxon>
        <taxon>Insecta</taxon>
        <taxon>Pterygota</taxon>
        <taxon>Neoptera</taxon>
        <taxon>Endopterygota</taxon>
        <taxon>Diptera</taxon>
        <taxon>Brachycera</taxon>
        <taxon>Muscomorpha</taxon>
        <taxon>Ephydroidea</taxon>
        <taxon>Drosophilidae</taxon>
        <taxon>Drosophila</taxon>
        <taxon>Sophophora</taxon>
    </lineage>
</organism>
<protein>
    <submittedName>
        <fullName evidence="9">Inhibin beta chain</fullName>
    </submittedName>
</protein>
<dbReference type="FunFam" id="2.10.90.10:FF:000051">
    <property type="entry name" value="Uncharacterized protein, isoform A"/>
    <property type="match status" value="1"/>
</dbReference>
<accession>A0AAU9GCZ8</accession>
<dbReference type="Pfam" id="PF00019">
    <property type="entry name" value="TGF_beta"/>
    <property type="match status" value="1"/>
</dbReference>
<dbReference type="SUPFAM" id="SSF57501">
    <property type="entry name" value="Cystine-knot cytokines"/>
    <property type="match status" value="1"/>
</dbReference>
<evidence type="ECO:0000256" key="2">
    <source>
        <dbReference type="ARBA" id="ARBA00006656"/>
    </source>
</evidence>
<keyword evidence="10" id="KW-1185">Reference proteome</keyword>
<evidence type="ECO:0000256" key="6">
    <source>
        <dbReference type="RuleBase" id="RU000354"/>
    </source>
</evidence>
<dbReference type="FunFam" id="2.60.120.970:FF:000044">
    <property type="entry name" value="Inhibin beta chain"/>
    <property type="match status" value="1"/>
</dbReference>
<feature type="region of interest" description="Disordered" evidence="7">
    <location>
        <begin position="456"/>
        <end position="479"/>
    </location>
</feature>
<evidence type="ECO:0000313" key="10">
    <source>
        <dbReference type="Proteomes" id="UP001500889"/>
    </source>
</evidence>
<dbReference type="EMBL" id="AP029268">
    <property type="protein sequence ID" value="BFG06653.1"/>
    <property type="molecule type" value="Genomic_DNA"/>
</dbReference>
<dbReference type="Gene3D" id="2.10.90.10">
    <property type="entry name" value="Cystine-knot cytokines"/>
    <property type="match status" value="1"/>
</dbReference>
<dbReference type="GO" id="GO:0005615">
    <property type="term" value="C:extracellular space"/>
    <property type="evidence" value="ECO:0007669"/>
    <property type="project" value="TreeGrafter"/>
</dbReference>
<evidence type="ECO:0000256" key="1">
    <source>
        <dbReference type="ARBA" id="ARBA00004613"/>
    </source>
</evidence>
<dbReference type="PANTHER" id="PTHR11848">
    <property type="entry name" value="TGF-BETA FAMILY"/>
    <property type="match status" value="1"/>
</dbReference>
<dbReference type="GO" id="GO:0005125">
    <property type="term" value="F:cytokine activity"/>
    <property type="evidence" value="ECO:0007669"/>
    <property type="project" value="TreeGrafter"/>
</dbReference>
<dbReference type="InterPro" id="IPR015615">
    <property type="entry name" value="TGF-beta-rel"/>
</dbReference>
<name>A0AAU9GCZ8_DROMD</name>
<dbReference type="AlphaFoldDB" id="A0AAU9GCZ8"/>
<feature type="compositionally biased region" description="Polar residues" evidence="7">
    <location>
        <begin position="526"/>
        <end position="546"/>
    </location>
</feature>
<dbReference type="SMART" id="SM00204">
    <property type="entry name" value="TGFB"/>
    <property type="match status" value="1"/>
</dbReference>
<feature type="compositionally biased region" description="Low complexity" evidence="7">
    <location>
        <begin position="196"/>
        <end position="215"/>
    </location>
</feature>
<evidence type="ECO:0000259" key="8">
    <source>
        <dbReference type="PROSITE" id="PS51362"/>
    </source>
</evidence>
<dbReference type="CDD" id="cd13752">
    <property type="entry name" value="TGF_beta_INHB"/>
    <property type="match status" value="1"/>
</dbReference>
<evidence type="ECO:0000256" key="7">
    <source>
        <dbReference type="SAM" id="MobiDB-lite"/>
    </source>
</evidence>
<evidence type="ECO:0000256" key="3">
    <source>
        <dbReference type="ARBA" id="ARBA00022525"/>
    </source>
</evidence>
<feature type="region of interest" description="Disordered" evidence="7">
    <location>
        <begin position="622"/>
        <end position="661"/>
    </location>
</feature>
<evidence type="ECO:0000256" key="4">
    <source>
        <dbReference type="ARBA" id="ARBA00023030"/>
    </source>
</evidence>
<feature type="compositionally biased region" description="Basic residues" evidence="7">
    <location>
        <begin position="172"/>
        <end position="195"/>
    </location>
</feature>
<comment type="similarity">
    <text evidence="2 6">Belongs to the TGF-beta family.</text>
</comment>
<evidence type="ECO:0000313" key="9">
    <source>
        <dbReference type="EMBL" id="BFG06653.1"/>
    </source>
</evidence>
<feature type="region of interest" description="Disordered" evidence="7">
    <location>
        <begin position="526"/>
        <end position="570"/>
    </location>
</feature>
<feature type="domain" description="TGF-beta family profile" evidence="8">
    <location>
        <begin position="860"/>
        <end position="980"/>
    </location>
</feature>
<sequence>MRFILEPQHSQSGRLININRCFYNCPCLCCRQGCCVIVVGCCCCCVNINNSCNKANSRTSYCSPPLARKKACGPGGLVVSIVVGTIIALARWTTAIATLISSCVLLELCGSGSCANNKPVPVPVTVPTAASATTSSNTDAKLKSLYGHSSYDITNDQQLKSKNLCKMFCNSRNRKRQRRRRRRRRRRSRHSHNGRRTSSNKQQQQQQQQHQTQQHEIIFRQRLTHSLSAETCASIDALKAINATVSKSNRLRSTPARNVRVSSLKAIISSWPSANSSTIRHCSKIKRNRANLIWLLIGLVWFEVKLINCNAIGSSSSYVSNFVTHKGCTICHEESKANFYSDKDNPHTDYNSYNKYNNNNYFYKKTNRPHNNIAPSDRVRLESIKRQILTKLGLTHKPNVSHPLPKQFIWETIYRADGGRMVSNDAFDSSSSDFGQRSRLQELSPSEINRFNERDGTVFATSDPDPHQDRYRSPVANNFNISRSPKYEKFMRDRTAIRAIQKNHEDDVKSITFKNWPDIRQFKMNSRSGSMSTHQPKNIHTTTIATKQRRNGHGSDSRNSNGVGDRKGTSNAFSKSTYLIDINRSSDSRANAGINGGIKPNDHVYFNDYSVQVHDKSQYESLHGSSYRNGQHPINIDFSSGNSEDEKHKRNDDSVMSDQENFDREDFFGNTQEIITFAEEGTLYRQYRILEFSPQKQRVPSQKLYIRSAQIHIRIDKPPSYWDAKSEQDLHIEHLANTKRKWQASSHHRIKIWVFQLTAGINITEKGIDQAFLFRASFNVDTKRLGWQKFDLTETIRKWYSQNREENLRLLIDCTGCGRRYSLQLFRISMPSSNSKIDNSAHRNPNPNRPFLVLHTESTRNRRVRRRAVDCGGALSGQCCKESFYVSFKALGWDDWIIAPRGYFANYCRGDCTGPFRTPDTFQTFHAHFIEEYRKMGLLNGMRPCCAPVKFSSMSLIYYGDDGIIKRDLPKMVVDECGCP</sequence>
<proteinExistence type="inferred from homology"/>
<comment type="subcellular location">
    <subcellularLocation>
        <location evidence="1">Secreted</location>
    </subcellularLocation>
</comment>
<dbReference type="PANTHER" id="PTHR11848:SF309">
    <property type="entry name" value="INHIBIN BETA CHAIN"/>
    <property type="match status" value="1"/>
</dbReference>
<gene>
    <name evidence="9" type="ORF">DMAD_13624</name>
</gene>
<keyword evidence="3" id="KW-0964">Secreted</keyword>
<dbReference type="Proteomes" id="UP001500889">
    <property type="component" value="Chromosome dot"/>
</dbReference>
<dbReference type="Gene3D" id="2.60.120.970">
    <property type="match status" value="2"/>
</dbReference>
<dbReference type="PROSITE" id="PS00250">
    <property type="entry name" value="TGF_BETA_1"/>
    <property type="match status" value="1"/>
</dbReference>
<feature type="region of interest" description="Disordered" evidence="7">
    <location>
        <begin position="170"/>
        <end position="215"/>
    </location>
</feature>